<gene>
    <name evidence="2" type="ORF">C7Y72_08855</name>
</gene>
<evidence type="ECO:0000313" key="2">
    <source>
        <dbReference type="EMBL" id="PTL59754.1"/>
    </source>
</evidence>
<dbReference type="EMBL" id="PYYB01000001">
    <property type="protein sequence ID" value="PTL59754.1"/>
    <property type="molecule type" value="Genomic_DNA"/>
</dbReference>
<organism evidence="2 3">
    <name type="scientific">Paraconexibacter algicola</name>
    <dbReference type="NCBI Taxonomy" id="2133960"/>
    <lineage>
        <taxon>Bacteria</taxon>
        <taxon>Bacillati</taxon>
        <taxon>Actinomycetota</taxon>
        <taxon>Thermoleophilia</taxon>
        <taxon>Solirubrobacterales</taxon>
        <taxon>Paraconexibacteraceae</taxon>
        <taxon>Paraconexibacter</taxon>
    </lineage>
</organism>
<comment type="caution">
    <text evidence="2">The sequence shown here is derived from an EMBL/GenBank/DDBJ whole genome shotgun (WGS) entry which is preliminary data.</text>
</comment>
<evidence type="ECO:0000313" key="3">
    <source>
        <dbReference type="Proteomes" id="UP000240739"/>
    </source>
</evidence>
<dbReference type="RefSeq" id="WP_107568398.1">
    <property type="nucleotide sequence ID" value="NZ_PYYB01000001.1"/>
</dbReference>
<dbReference type="Proteomes" id="UP000240739">
    <property type="component" value="Unassembled WGS sequence"/>
</dbReference>
<feature type="transmembrane region" description="Helical" evidence="1">
    <location>
        <begin position="73"/>
        <end position="96"/>
    </location>
</feature>
<keyword evidence="3" id="KW-1185">Reference proteome</keyword>
<keyword evidence="1" id="KW-0472">Membrane</keyword>
<protein>
    <submittedName>
        <fullName evidence="2">Uncharacterized protein</fullName>
    </submittedName>
</protein>
<evidence type="ECO:0000256" key="1">
    <source>
        <dbReference type="SAM" id="Phobius"/>
    </source>
</evidence>
<proteinExistence type="predicted"/>
<keyword evidence="1" id="KW-0812">Transmembrane</keyword>
<reference evidence="2 3" key="1">
    <citation type="submission" date="2018-03" db="EMBL/GenBank/DDBJ databases">
        <title>Aquarubrobacter algicola gen. nov., sp. nov., a novel actinobacterium isolated from shallow eutrophic lake during the end of cyanobacterial harmful algal blooms.</title>
        <authorList>
            <person name="Chun S.J."/>
        </authorList>
    </citation>
    <scope>NUCLEOTIDE SEQUENCE [LARGE SCALE GENOMIC DNA]</scope>
    <source>
        <strain evidence="2 3">Seoho-28</strain>
    </source>
</reference>
<accession>A0A2T4UKH5</accession>
<dbReference type="AlphaFoldDB" id="A0A2T4UKH5"/>
<name>A0A2T4UKH5_9ACTN</name>
<keyword evidence="1" id="KW-1133">Transmembrane helix</keyword>
<sequence length="97" mass="10399">MSAEPDTTPVCAHPGCRRDAEYRVATPDRPVTLRCRWHVDEAWRPHGAAASVTALYGDAPPIDTTRTTRRPPVGALVLGALFVLVVLGFAALAPVLL</sequence>